<evidence type="ECO:0000313" key="3">
    <source>
        <dbReference type="EMBL" id="OJA15504.1"/>
    </source>
</evidence>
<keyword evidence="2" id="KW-1133">Transmembrane helix</keyword>
<keyword evidence="4" id="KW-1185">Reference proteome</keyword>
<dbReference type="OrthoDB" id="2757214at2759"/>
<accession>A0A1J8QPY3</accession>
<feature type="region of interest" description="Disordered" evidence="1">
    <location>
        <begin position="105"/>
        <end position="134"/>
    </location>
</feature>
<name>A0A1J8QPY3_9AGAM</name>
<dbReference type="Proteomes" id="UP000183567">
    <property type="component" value="Unassembled WGS sequence"/>
</dbReference>
<proteinExistence type="predicted"/>
<feature type="transmembrane region" description="Helical" evidence="2">
    <location>
        <begin position="141"/>
        <end position="162"/>
    </location>
</feature>
<evidence type="ECO:0000256" key="1">
    <source>
        <dbReference type="SAM" id="MobiDB-lite"/>
    </source>
</evidence>
<reference evidence="3 4" key="1">
    <citation type="submission" date="2016-03" db="EMBL/GenBank/DDBJ databases">
        <title>Comparative genomics of the ectomycorrhizal sister species Rhizopogon vinicolor and Rhizopogon vesiculosus (Basidiomycota: Boletales) reveals a divergence of the mating type B locus.</title>
        <authorList>
            <person name="Mujic A.B."/>
            <person name="Kuo A."/>
            <person name="Tritt A."/>
            <person name="Lipzen A."/>
            <person name="Chen C."/>
            <person name="Johnson J."/>
            <person name="Sharma A."/>
            <person name="Barry K."/>
            <person name="Grigoriev I.V."/>
            <person name="Spatafora J.W."/>
        </authorList>
    </citation>
    <scope>NUCLEOTIDE SEQUENCE [LARGE SCALE GENOMIC DNA]</scope>
    <source>
        <strain evidence="3 4">AM-OR11-056</strain>
    </source>
</reference>
<organism evidence="3 4">
    <name type="scientific">Rhizopogon vesiculosus</name>
    <dbReference type="NCBI Taxonomy" id="180088"/>
    <lineage>
        <taxon>Eukaryota</taxon>
        <taxon>Fungi</taxon>
        <taxon>Dikarya</taxon>
        <taxon>Basidiomycota</taxon>
        <taxon>Agaricomycotina</taxon>
        <taxon>Agaricomycetes</taxon>
        <taxon>Agaricomycetidae</taxon>
        <taxon>Boletales</taxon>
        <taxon>Suillineae</taxon>
        <taxon>Rhizopogonaceae</taxon>
        <taxon>Rhizopogon</taxon>
    </lineage>
</organism>
<dbReference type="EMBL" id="LVVM01003094">
    <property type="protein sequence ID" value="OJA15504.1"/>
    <property type="molecule type" value="Genomic_DNA"/>
</dbReference>
<keyword evidence="2" id="KW-0812">Transmembrane</keyword>
<sequence>MLCLNCQWDVDGGPTSGIDADVGAYTAYRTLGSPSGQFCTPGTNQSFSSDIQSAVCNEGIKIADFLYNLYWDAGSWFYEFTMDAALKDKAASNNNMYNHCNSTTSTTSTASSLSTSTTSAPSQTTTAASPGSAQNSNVPTIVGAVIGGIAVLVFAAAISLCWRRHLRKVASASLDVNRPHAPAMEAISPYTVSGSTSRNQSSYGYEYAHTQGHLPTSRNPLIPPPTASLATTAGENGRSSDFLWNRNSSTSALRHEDVMAVPTLDRSWSGRLPPAYENVWENPQGELSGVHVKLDSSPSHVGQGV</sequence>
<evidence type="ECO:0000313" key="4">
    <source>
        <dbReference type="Proteomes" id="UP000183567"/>
    </source>
</evidence>
<dbReference type="STRING" id="180088.A0A1J8QPY3"/>
<evidence type="ECO:0000256" key="2">
    <source>
        <dbReference type="SAM" id="Phobius"/>
    </source>
</evidence>
<comment type="caution">
    <text evidence="3">The sequence shown here is derived from an EMBL/GenBank/DDBJ whole genome shotgun (WGS) entry which is preliminary data.</text>
</comment>
<feature type="compositionally biased region" description="Low complexity" evidence="1">
    <location>
        <begin position="105"/>
        <end position="133"/>
    </location>
</feature>
<gene>
    <name evidence="3" type="ORF">AZE42_08252</name>
</gene>
<protein>
    <submittedName>
        <fullName evidence="3">Uncharacterized protein</fullName>
    </submittedName>
</protein>
<dbReference type="AlphaFoldDB" id="A0A1J8QPY3"/>
<keyword evidence="2" id="KW-0472">Membrane</keyword>